<organism evidence="2 3">
    <name type="scientific">Thelonectria olida</name>
    <dbReference type="NCBI Taxonomy" id="1576542"/>
    <lineage>
        <taxon>Eukaryota</taxon>
        <taxon>Fungi</taxon>
        <taxon>Dikarya</taxon>
        <taxon>Ascomycota</taxon>
        <taxon>Pezizomycotina</taxon>
        <taxon>Sordariomycetes</taxon>
        <taxon>Hypocreomycetidae</taxon>
        <taxon>Hypocreales</taxon>
        <taxon>Nectriaceae</taxon>
        <taxon>Thelonectria</taxon>
    </lineage>
</organism>
<feature type="compositionally biased region" description="Basic residues" evidence="1">
    <location>
        <begin position="203"/>
        <end position="214"/>
    </location>
</feature>
<feature type="compositionally biased region" description="Polar residues" evidence="1">
    <location>
        <begin position="96"/>
        <end position="105"/>
    </location>
</feature>
<dbReference type="OrthoDB" id="5396311at2759"/>
<name>A0A9P8VY58_9HYPO</name>
<evidence type="ECO:0000256" key="1">
    <source>
        <dbReference type="SAM" id="MobiDB-lite"/>
    </source>
</evidence>
<feature type="region of interest" description="Disordered" evidence="1">
    <location>
        <begin position="92"/>
        <end position="119"/>
    </location>
</feature>
<dbReference type="AlphaFoldDB" id="A0A9P8VY58"/>
<feature type="region of interest" description="Disordered" evidence="1">
    <location>
        <begin position="192"/>
        <end position="214"/>
    </location>
</feature>
<keyword evidence="3" id="KW-1185">Reference proteome</keyword>
<dbReference type="EMBL" id="JAGPYM010000028">
    <property type="protein sequence ID" value="KAH6879774.1"/>
    <property type="molecule type" value="Genomic_DNA"/>
</dbReference>
<sequence>MKKAWLNKVRLSWLPSHSLHITQPLDTYYRRETRAWASYEISSPRRKQRFVSAYKIALEKAFRQGNIRAGFRGAGIFLIDVSKALSALPLPKRLRPSNSTPITPQKRQKGDESLWNTPHRSRDVQSQLQCVDKHKITHLEQEVAVFKAQLAAKKPSGKKAVKFDPNKAFPRIKDICTARDVAEKQIINLKRLPARSEQSGRPQAKHRRGVQSVE</sequence>
<evidence type="ECO:0000313" key="3">
    <source>
        <dbReference type="Proteomes" id="UP000777438"/>
    </source>
</evidence>
<proteinExistence type="predicted"/>
<accession>A0A9P8VY58</accession>
<gene>
    <name evidence="2" type="ORF">B0T10DRAFT_532090</name>
</gene>
<comment type="caution">
    <text evidence="2">The sequence shown here is derived from an EMBL/GenBank/DDBJ whole genome shotgun (WGS) entry which is preliminary data.</text>
</comment>
<dbReference type="Proteomes" id="UP000777438">
    <property type="component" value="Unassembled WGS sequence"/>
</dbReference>
<reference evidence="2 3" key="1">
    <citation type="journal article" date="2021" name="Nat. Commun.">
        <title>Genetic determinants of endophytism in the Arabidopsis root mycobiome.</title>
        <authorList>
            <person name="Mesny F."/>
            <person name="Miyauchi S."/>
            <person name="Thiergart T."/>
            <person name="Pickel B."/>
            <person name="Atanasova L."/>
            <person name="Karlsson M."/>
            <person name="Huettel B."/>
            <person name="Barry K.W."/>
            <person name="Haridas S."/>
            <person name="Chen C."/>
            <person name="Bauer D."/>
            <person name="Andreopoulos W."/>
            <person name="Pangilinan J."/>
            <person name="LaButti K."/>
            <person name="Riley R."/>
            <person name="Lipzen A."/>
            <person name="Clum A."/>
            <person name="Drula E."/>
            <person name="Henrissat B."/>
            <person name="Kohler A."/>
            <person name="Grigoriev I.V."/>
            <person name="Martin F.M."/>
            <person name="Hacquard S."/>
        </authorList>
    </citation>
    <scope>NUCLEOTIDE SEQUENCE [LARGE SCALE GENOMIC DNA]</scope>
    <source>
        <strain evidence="2 3">MPI-CAGE-CH-0241</strain>
    </source>
</reference>
<protein>
    <submittedName>
        <fullName evidence="2">Uncharacterized protein</fullName>
    </submittedName>
</protein>
<evidence type="ECO:0000313" key="2">
    <source>
        <dbReference type="EMBL" id="KAH6879774.1"/>
    </source>
</evidence>